<evidence type="ECO:0000256" key="8">
    <source>
        <dbReference type="ARBA" id="ARBA00022516"/>
    </source>
</evidence>
<evidence type="ECO:0000313" key="21">
    <source>
        <dbReference type="EMBL" id="VDN57626.1"/>
    </source>
</evidence>
<proteinExistence type="inferred from homology"/>
<evidence type="ECO:0000256" key="20">
    <source>
        <dbReference type="PIRNR" id="PIRNR028840"/>
    </source>
</evidence>
<keyword evidence="13 20" id="KW-0443">Lipid metabolism</keyword>
<evidence type="ECO:0000256" key="10">
    <source>
        <dbReference type="ARBA" id="ARBA00022695"/>
    </source>
</evidence>
<dbReference type="GO" id="GO:0016024">
    <property type="term" value="P:CDP-diacylglycerol biosynthetic process"/>
    <property type="evidence" value="ECO:0007669"/>
    <property type="project" value="UniProtKB-UniRule"/>
</dbReference>
<evidence type="ECO:0000256" key="7">
    <source>
        <dbReference type="ARBA" id="ARBA00018337"/>
    </source>
</evidence>
<dbReference type="PANTHER" id="PTHR13619:SF0">
    <property type="entry name" value="PHOSPHATIDATE CYTIDYLYLTRANSFERASE, MITOCHONDRIAL"/>
    <property type="match status" value="1"/>
</dbReference>
<comment type="pathway">
    <text evidence="4">Lipid metabolism.</text>
</comment>
<evidence type="ECO:0000256" key="11">
    <source>
        <dbReference type="ARBA" id="ARBA00022792"/>
    </source>
</evidence>
<evidence type="ECO:0000256" key="17">
    <source>
        <dbReference type="ARBA" id="ARBA00023264"/>
    </source>
</evidence>
<evidence type="ECO:0000256" key="19">
    <source>
        <dbReference type="ARBA" id="ARBA00031502"/>
    </source>
</evidence>
<dbReference type="Proteomes" id="UP000038040">
    <property type="component" value="Unplaced"/>
</dbReference>
<evidence type="ECO:0000256" key="14">
    <source>
        <dbReference type="ARBA" id="ARBA00023128"/>
    </source>
</evidence>
<dbReference type="Proteomes" id="UP000274756">
    <property type="component" value="Unassembled WGS sequence"/>
</dbReference>
<dbReference type="OrthoDB" id="341477at2759"/>
<keyword evidence="8 20" id="KW-0444">Lipid biosynthesis</keyword>
<evidence type="ECO:0000256" key="2">
    <source>
        <dbReference type="ARBA" id="ARBA00004443"/>
    </source>
</evidence>
<evidence type="ECO:0000256" key="15">
    <source>
        <dbReference type="ARBA" id="ARBA00023136"/>
    </source>
</evidence>
<comment type="function">
    <text evidence="20">Catalyzes the conversion of phosphatidic acid (PA) to CDP-diacylglycerol (CDP-DAG), an essential intermediate in the synthesis of phosphatidylglycerol, cardiolipin and phosphatidylinositol.</text>
</comment>
<dbReference type="PANTHER" id="PTHR13619">
    <property type="entry name" value="PHOSPHATIDATE CYTIDYLYLTRANSFERASE, MITOCHONDRIAL"/>
    <property type="match status" value="1"/>
</dbReference>
<accession>A0A0N4U949</accession>
<dbReference type="UniPathway" id="UPA00557">
    <property type="reaction ID" value="UER00614"/>
</dbReference>
<organism evidence="22 24">
    <name type="scientific">Dracunculus medinensis</name>
    <name type="common">Guinea worm</name>
    <dbReference type="NCBI Taxonomy" id="318479"/>
    <lineage>
        <taxon>Eukaryota</taxon>
        <taxon>Metazoa</taxon>
        <taxon>Ecdysozoa</taxon>
        <taxon>Nematoda</taxon>
        <taxon>Chromadorea</taxon>
        <taxon>Rhabditida</taxon>
        <taxon>Spirurina</taxon>
        <taxon>Dracunculoidea</taxon>
        <taxon>Dracunculidae</taxon>
        <taxon>Dracunculus</taxon>
    </lineage>
</organism>
<comment type="subcellular location">
    <subcellularLocation>
        <location evidence="2 20">Mitochondrion inner membrane</location>
        <topology evidence="2 20">Peripheral membrane protein</topology>
        <orientation evidence="2 20">Matrix side</orientation>
    </subcellularLocation>
</comment>
<evidence type="ECO:0000256" key="1">
    <source>
        <dbReference type="ARBA" id="ARBA00001946"/>
    </source>
</evidence>
<reference evidence="21 23" key="2">
    <citation type="submission" date="2018-11" db="EMBL/GenBank/DDBJ databases">
        <authorList>
            <consortium name="Pathogen Informatics"/>
        </authorList>
    </citation>
    <scope>NUCLEOTIDE SEQUENCE [LARGE SCALE GENOMIC DNA]</scope>
</reference>
<dbReference type="EMBL" id="UYYG01001161">
    <property type="protein sequence ID" value="VDN57626.1"/>
    <property type="molecule type" value="Genomic_DNA"/>
</dbReference>
<keyword evidence="23" id="KW-1185">Reference proteome</keyword>
<evidence type="ECO:0000313" key="22">
    <source>
        <dbReference type="Proteomes" id="UP000038040"/>
    </source>
</evidence>
<dbReference type="WBParaSite" id="DME_0000359401-mRNA-1">
    <property type="protein sequence ID" value="DME_0000359401-mRNA-1"/>
    <property type="gene ID" value="DME_0000359401"/>
</dbReference>
<dbReference type="GO" id="GO:0004605">
    <property type="term" value="F:phosphatidate cytidylyltransferase activity"/>
    <property type="evidence" value="ECO:0007669"/>
    <property type="project" value="UniProtKB-UniRule"/>
</dbReference>
<keyword evidence="9 20" id="KW-0808">Transferase</keyword>
<keyword evidence="12 20" id="KW-0460">Magnesium</keyword>
<evidence type="ECO:0000256" key="12">
    <source>
        <dbReference type="ARBA" id="ARBA00022842"/>
    </source>
</evidence>
<dbReference type="STRING" id="318479.A0A0N4U949"/>
<dbReference type="GO" id="GO:0005743">
    <property type="term" value="C:mitochondrial inner membrane"/>
    <property type="evidence" value="ECO:0007669"/>
    <property type="project" value="UniProtKB-SubCell"/>
</dbReference>
<dbReference type="Pfam" id="PF09139">
    <property type="entry name" value="Tam41_Mmp37"/>
    <property type="match status" value="1"/>
</dbReference>
<dbReference type="EC" id="2.7.7.41" evidence="6 20"/>
<dbReference type="AlphaFoldDB" id="A0A0N4U949"/>
<evidence type="ECO:0000313" key="24">
    <source>
        <dbReference type="WBParaSite" id="DME_0000359401-mRNA-1"/>
    </source>
</evidence>
<sequence length="325" mass="37107">MVNVDELRQLLECIPQDTVGYAFAYGSGAVSQLGEKSDVKMVDFIIVSNNSLKFHEENLQRNPCHYSALRYFGANTLTKLQRNFAARVFYNTHISYKGRLLKYGVVEYEDLERDLLDWRWLYLAGRLHKVVVDIVPPPKTLAAAIHENRISAIALLLLPGTFTLEQFLTMVVSLSYNGDFRMLFGEDKNKIKKIVDGSSQKLAEIFMPILENDTRLTITRTSLFELIKDTNMAAVYHRIQLLPCAILERLQKVWNQRDSKQRDIEEVTFSLARRLDVAHHIDDAISSIVAPSAIRQTVKNFLTAGITRSSLYALSKMLKMFKSLA</sequence>
<evidence type="ECO:0000256" key="13">
    <source>
        <dbReference type="ARBA" id="ARBA00023098"/>
    </source>
</evidence>
<comment type="catalytic activity">
    <reaction evidence="20">
        <text>a 1,2-diacyl-sn-glycero-3-phosphate + CTP + H(+) = a CDP-1,2-diacyl-sn-glycerol + diphosphate</text>
        <dbReference type="Rhea" id="RHEA:16229"/>
        <dbReference type="ChEBI" id="CHEBI:15378"/>
        <dbReference type="ChEBI" id="CHEBI:33019"/>
        <dbReference type="ChEBI" id="CHEBI:37563"/>
        <dbReference type="ChEBI" id="CHEBI:58332"/>
        <dbReference type="ChEBI" id="CHEBI:58608"/>
        <dbReference type="EC" id="2.7.7.41"/>
    </reaction>
</comment>
<evidence type="ECO:0000256" key="16">
    <source>
        <dbReference type="ARBA" id="ARBA00023209"/>
    </source>
</evidence>
<evidence type="ECO:0000256" key="18">
    <source>
        <dbReference type="ARBA" id="ARBA00029893"/>
    </source>
</evidence>
<comment type="cofactor">
    <cofactor evidence="1 20">
        <name>Mg(2+)</name>
        <dbReference type="ChEBI" id="CHEBI:18420"/>
    </cofactor>
</comment>
<evidence type="ECO:0000313" key="23">
    <source>
        <dbReference type="Proteomes" id="UP000274756"/>
    </source>
</evidence>
<keyword evidence="11 20" id="KW-0999">Mitochondrion inner membrane</keyword>
<keyword evidence="15 20" id="KW-0472">Membrane</keyword>
<dbReference type="PIRSF" id="PIRSF028840">
    <property type="entry name" value="Mmp37"/>
    <property type="match status" value="1"/>
</dbReference>
<evidence type="ECO:0000256" key="9">
    <source>
        <dbReference type="ARBA" id="ARBA00022679"/>
    </source>
</evidence>
<keyword evidence="17 20" id="KW-1208">Phospholipid metabolism</keyword>
<comment type="pathway">
    <text evidence="3 20">Phospholipid metabolism; CDP-diacylglycerol biosynthesis; CDP-diacylglycerol from sn-glycerol 3-phosphate: step 3/3.</text>
</comment>
<evidence type="ECO:0000256" key="6">
    <source>
        <dbReference type="ARBA" id="ARBA00012487"/>
    </source>
</evidence>
<dbReference type="InterPro" id="IPR015222">
    <property type="entry name" value="Tam41"/>
</dbReference>
<keyword evidence="16 20" id="KW-0594">Phospholipid biosynthesis</keyword>
<keyword evidence="10 20" id="KW-0548">Nucleotidyltransferase</keyword>
<evidence type="ECO:0000256" key="4">
    <source>
        <dbReference type="ARBA" id="ARBA00005189"/>
    </source>
</evidence>
<name>A0A0N4U949_DRAME</name>
<protein>
    <recommendedName>
        <fullName evidence="7 20">Phosphatidate cytidylyltransferase, mitochondrial</fullName>
        <ecNumber evidence="6 20">2.7.7.41</ecNumber>
    </recommendedName>
    <alternativeName>
        <fullName evidence="18 20">CDP-diacylglycerol synthase</fullName>
    </alternativeName>
    <alternativeName>
        <fullName evidence="19 20">Mitochondrial translocator assembly and maintenance protein 41 homolog</fullName>
    </alternativeName>
</protein>
<evidence type="ECO:0000256" key="5">
    <source>
        <dbReference type="ARBA" id="ARBA00005458"/>
    </source>
</evidence>
<evidence type="ECO:0000256" key="3">
    <source>
        <dbReference type="ARBA" id="ARBA00005119"/>
    </source>
</evidence>
<gene>
    <name evidence="21" type="ORF">DME_LOCUS7599</name>
</gene>
<dbReference type="GO" id="GO:0032049">
    <property type="term" value="P:cardiolipin biosynthetic process"/>
    <property type="evidence" value="ECO:0007669"/>
    <property type="project" value="UniProtKB-UniRule"/>
</dbReference>
<keyword evidence="14 20" id="KW-0496">Mitochondrion</keyword>
<reference evidence="24" key="1">
    <citation type="submission" date="2017-02" db="UniProtKB">
        <authorList>
            <consortium name="WormBaseParasite"/>
        </authorList>
    </citation>
    <scope>IDENTIFICATION</scope>
</reference>
<comment type="similarity">
    <text evidence="5 20">Belongs to the TAM41 family.</text>
</comment>